<proteinExistence type="inferred from homology"/>
<dbReference type="PANTHER" id="PTHR30126">
    <property type="entry name" value="HTH-TYPE TRANSCRIPTIONAL REGULATOR"/>
    <property type="match status" value="1"/>
</dbReference>
<dbReference type="GO" id="GO:0000976">
    <property type="term" value="F:transcription cis-regulatory region binding"/>
    <property type="evidence" value="ECO:0007669"/>
    <property type="project" value="TreeGrafter"/>
</dbReference>
<evidence type="ECO:0000256" key="4">
    <source>
        <dbReference type="ARBA" id="ARBA00023163"/>
    </source>
</evidence>
<dbReference type="Pfam" id="PF03466">
    <property type="entry name" value="LysR_substrate"/>
    <property type="match status" value="1"/>
</dbReference>
<gene>
    <name evidence="5" type="ORF">SAMN05444695_103325</name>
</gene>
<dbReference type="InterPro" id="IPR036390">
    <property type="entry name" value="WH_DNA-bd_sf"/>
</dbReference>
<dbReference type="Pfam" id="PF00126">
    <property type="entry name" value="HTH_1"/>
    <property type="match status" value="1"/>
</dbReference>
<organism evidence="5 6">
    <name type="scientific">Rhodococcus triatomae</name>
    <dbReference type="NCBI Taxonomy" id="300028"/>
    <lineage>
        <taxon>Bacteria</taxon>
        <taxon>Bacillati</taxon>
        <taxon>Actinomycetota</taxon>
        <taxon>Actinomycetes</taxon>
        <taxon>Mycobacteriales</taxon>
        <taxon>Nocardiaceae</taxon>
        <taxon>Rhodococcus</taxon>
    </lineage>
</organism>
<keyword evidence="3 5" id="KW-0238">DNA-binding</keyword>
<dbReference type="EMBL" id="FNDN01000003">
    <property type="protein sequence ID" value="SDH83071.1"/>
    <property type="molecule type" value="Genomic_DNA"/>
</dbReference>
<dbReference type="RefSeq" id="WP_072736598.1">
    <property type="nucleotide sequence ID" value="NZ_CP048813.1"/>
</dbReference>
<dbReference type="SUPFAM" id="SSF46785">
    <property type="entry name" value="Winged helix' DNA-binding domain"/>
    <property type="match status" value="1"/>
</dbReference>
<sequence length="298" mass="31445">MPLSPRVPDLDALDVLLSVERLGSMGAAGREHGLSQQAVSARVRSAERRLGIKIFDRRATGVRPTAEGALVLEWATRILDAAEELASGVAALRGERRGGVRVAASMTIAEYLLPAWTVTMRHRFPDVVTSVQLHNSTEVAARVLAGEVDLGFVEGPEIPAGLAAREVARDRLVVVVPPGHDWVARDPIPVAELAATPLIQREPGSGTRITLEHAVPDCAPPLLELTSCTAVKAAVVAGNAPAVLSSLAVATDVKDGRLVPVGVDGLQLPRRLTAIWDPVRGLHGASRDFFDIALGATT</sequence>
<reference evidence="5 6" key="1">
    <citation type="submission" date="2016-10" db="EMBL/GenBank/DDBJ databases">
        <authorList>
            <person name="de Groot N.N."/>
        </authorList>
    </citation>
    <scope>NUCLEOTIDE SEQUENCE [LARGE SCALE GENOMIC DNA]</scope>
    <source>
        <strain evidence="5 6">DSM 44892</strain>
    </source>
</reference>
<evidence type="ECO:0000256" key="1">
    <source>
        <dbReference type="ARBA" id="ARBA00009437"/>
    </source>
</evidence>
<comment type="similarity">
    <text evidence="1">Belongs to the LysR transcriptional regulatory family.</text>
</comment>
<dbReference type="PANTHER" id="PTHR30126:SF39">
    <property type="entry name" value="HTH-TYPE TRANSCRIPTIONAL REGULATOR CYSL"/>
    <property type="match status" value="1"/>
</dbReference>
<name>A0A1G8FLW7_9NOCA</name>
<dbReference type="AlphaFoldDB" id="A0A1G8FLW7"/>
<dbReference type="SUPFAM" id="SSF53850">
    <property type="entry name" value="Periplasmic binding protein-like II"/>
    <property type="match status" value="1"/>
</dbReference>
<dbReference type="GO" id="GO:0003700">
    <property type="term" value="F:DNA-binding transcription factor activity"/>
    <property type="evidence" value="ECO:0007669"/>
    <property type="project" value="InterPro"/>
</dbReference>
<dbReference type="InterPro" id="IPR000847">
    <property type="entry name" value="LysR_HTH_N"/>
</dbReference>
<keyword evidence="6" id="KW-1185">Reference proteome</keyword>
<dbReference type="Gene3D" id="3.40.190.10">
    <property type="entry name" value="Periplasmic binding protein-like II"/>
    <property type="match status" value="2"/>
</dbReference>
<protein>
    <submittedName>
        <fullName evidence="5">DNA-binding transcriptional regulator, LysR family</fullName>
    </submittedName>
</protein>
<dbReference type="PROSITE" id="PS50931">
    <property type="entry name" value="HTH_LYSR"/>
    <property type="match status" value="1"/>
</dbReference>
<dbReference type="InterPro" id="IPR036388">
    <property type="entry name" value="WH-like_DNA-bd_sf"/>
</dbReference>
<dbReference type="OrthoDB" id="9808620at2"/>
<evidence type="ECO:0000256" key="2">
    <source>
        <dbReference type="ARBA" id="ARBA00023015"/>
    </source>
</evidence>
<evidence type="ECO:0000256" key="3">
    <source>
        <dbReference type="ARBA" id="ARBA00023125"/>
    </source>
</evidence>
<accession>A0A1G8FLW7</accession>
<keyword evidence="2" id="KW-0805">Transcription regulation</keyword>
<dbReference type="Gene3D" id="1.10.10.10">
    <property type="entry name" value="Winged helix-like DNA-binding domain superfamily/Winged helix DNA-binding domain"/>
    <property type="match status" value="1"/>
</dbReference>
<dbReference type="CDD" id="cd08420">
    <property type="entry name" value="PBP2_CysL_like"/>
    <property type="match status" value="1"/>
</dbReference>
<dbReference type="Proteomes" id="UP000183263">
    <property type="component" value="Unassembled WGS sequence"/>
</dbReference>
<evidence type="ECO:0000313" key="5">
    <source>
        <dbReference type="EMBL" id="SDH83071.1"/>
    </source>
</evidence>
<evidence type="ECO:0000313" key="6">
    <source>
        <dbReference type="Proteomes" id="UP000183263"/>
    </source>
</evidence>
<dbReference type="InterPro" id="IPR005119">
    <property type="entry name" value="LysR_subst-bd"/>
</dbReference>
<keyword evidence="4" id="KW-0804">Transcription</keyword>